<reference evidence="1" key="1">
    <citation type="submission" date="2018-05" db="EMBL/GenBank/DDBJ databases">
        <authorList>
            <person name="Lanie J.A."/>
            <person name="Ng W.-L."/>
            <person name="Kazmierczak K.M."/>
            <person name="Andrzejewski T.M."/>
            <person name="Davidsen T.M."/>
            <person name="Wayne K.J."/>
            <person name="Tettelin H."/>
            <person name="Glass J.I."/>
            <person name="Rusch D."/>
            <person name="Podicherti R."/>
            <person name="Tsui H.-C.T."/>
            <person name="Winkler M.E."/>
        </authorList>
    </citation>
    <scope>NUCLEOTIDE SEQUENCE</scope>
</reference>
<name>A0A382TJ04_9ZZZZ</name>
<evidence type="ECO:0000313" key="1">
    <source>
        <dbReference type="EMBL" id="SVD21401.1"/>
    </source>
</evidence>
<protein>
    <submittedName>
        <fullName evidence="1">Uncharacterized protein</fullName>
    </submittedName>
</protein>
<dbReference type="EMBL" id="UINC01136558">
    <property type="protein sequence ID" value="SVD21401.1"/>
    <property type="molecule type" value="Genomic_DNA"/>
</dbReference>
<feature type="non-terminal residue" evidence="1">
    <location>
        <position position="74"/>
    </location>
</feature>
<organism evidence="1">
    <name type="scientific">marine metagenome</name>
    <dbReference type="NCBI Taxonomy" id="408172"/>
    <lineage>
        <taxon>unclassified sequences</taxon>
        <taxon>metagenomes</taxon>
        <taxon>ecological metagenomes</taxon>
    </lineage>
</organism>
<gene>
    <name evidence="1" type="ORF">METZ01_LOCUS374255</name>
</gene>
<accession>A0A382TJ04</accession>
<dbReference type="AlphaFoldDB" id="A0A382TJ04"/>
<proteinExistence type="predicted"/>
<sequence length="74" mass="7470">MNASPEPTVSIASTSNAGIYVVLSPDAQNTPSEPSVTITVFTPRLCSILAASAASCGEEGRIPTIISVSTSFGV</sequence>